<dbReference type="InParanoid" id="G0QV59"/>
<dbReference type="SUPFAM" id="SSF47576">
    <property type="entry name" value="Calponin-homology domain, CH-domain"/>
    <property type="match status" value="1"/>
</dbReference>
<dbReference type="PROSITE" id="PS50202">
    <property type="entry name" value="MSP"/>
    <property type="match status" value="1"/>
</dbReference>
<reference evidence="10 11" key="1">
    <citation type="submission" date="2011-07" db="EMBL/GenBank/DDBJ databases">
        <authorList>
            <person name="Coyne R."/>
            <person name="Brami D."/>
            <person name="Johnson J."/>
            <person name="Hostetler J."/>
            <person name="Hannick L."/>
            <person name="Clark T."/>
            <person name="Cassidy-Hanley D."/>
            <person name="Inman J."/>
        </authorList>
    </citation>
    <scope>NUCLEOTIDE SEQUENCE [LARGE SCALE GENOMIC DNA]</scope>
    <source>
        <strain evidence="10 11">G5</strain>
    </source>
</reference>
<keyword evidence="5" id="KW-0966">Cell projection</keyword>
<protein>
    <submittedName>
        <fullName evidence="10">Uncharacterized protein</fullName>
    </submittedName>
</protein>
<comment type="subcellular location">
    <subcellularLocation>
        <location evidence="1">Cell projection</location>
        <location evidence="1">Cilium</location>
    </subcellularLocation>
    <subcellularLocation>
        <location evidence="2">Cytoplasm</location>
    </subcellularLocation>
</comment>
<dbReference type="Pfam" id="PF24529">
    <property type="entry name" value="CFAP47"/>
    <property type="match status" value="1"/>
</dbReference>
<accession>G0QV59</accession>
<dbReference type="Gene3D" id="2.60.40.10">
    <property type="entry name" value="Immunoglobulins"/>
    <property type="match status" value="6"/>
</dbReference>
<dbReference type="GO" id="GO:0060271">
    <property type="term" value="P:cilium assembly"/>
    <property type="evidence" value="ECO:0007669"/>
    <property type="project" value="TreeGrafter"/>
</dbReference>
<evidence type="ECO:0000259" key="8">
    <source>
        <dbReference type="PROSITE" id="PS50021"/>
    </source>
</evidence>
<evidence type="ECO:0000256" key="3">
    <source>
        <dbReference type="ARBA" id="ARBA00022490"/>
    </source>
</evidence>
<dbReference type="eggNOG" id="ENOG502QQ4Q">
    <property type="taxonomic scope" value="Eukaryota"/>
</dbReference>
<dbReference type="GeneID" id="14907030"/>
<dbReference type="PROSITE" id="PS50021">
    <property type="entry name" value="CH"/>
    <property type="match status" value="1"/>
</dbReference>
<proteinExistence type="predicted"/>
<dbReference type="Pfam" id="PF25249">
    <property type="entry name" value="Ig_CFAP65_7th"/>
    <property type="match status" value="1"/>
</dbReference>
<evidence type="ECO:0000259" key="9">
    <source>
        <dbReference type="PROSITE" id="PS50202"/>
    </source>
</evidence>
<evidence type="ECO:0000256" key="7">
    <source>
        <dbReference type="SAM" id="MobiDB-lite"/>
    </source>
</evidence>
<dbReference type="InterPro" id="IPR036872">
    <property type="entry name" value="CH_dom_sf"/>
</dbReference>
<dbReference type="PANTHER" id="PTHR45912:SF3">
    <property type="entry name" value="CILIA- AND FLAGELLA-ASSOCIATED PROTEIN 47"/>
    <property type="match status" value="1"/>
</dbReference>
<dbReference type="STRING" id="857967.G0QV59"/>
<feature type="compositionally biased region" description="Basic and acidic residues" evidence="7">
    <location>
        <begin position="1029"/>
        <end position="1049"/>
    </location>
</feature>
<dbReference type="InterPro" id="IPR000535">
    <property type="entry name" value="MSP_dom"/>
</dbReference>
<feature type="domain" description="Calponin-homology (CH)" evidence="8">
    <location>
        <begin position="1606"/>
        <end position="1718"/>
    </location>
</feature>
<dbReference type="InterPro" id="IPR001715">
    <property type="entry name" value="CH_dom"/>
</dbReference>
<dbReference type="InterPro" id="IPR056343">
    <property type="entry name" value="CFAP47_dom"/>
</dbReference>
<dbReference type="Pfam" id="PF14874">
    <property type="entry name" value="PapD-like"/>
    <property type="match status" value="1"/>
</dbReference>
<feature type="compositionally biased region" description="Polar residues" evidence="7">
    <location>
        <begin position="2905"/>
        <end position="2921"/>
    </location>
</feature>
<feature type="compositionally biased region" description="Polar residues" evidence="7">
    <location>
        <begin position="1"/>
        <end position="35"/>
    </location>
</feature>
<dbReference type="GO" id="GO:0005929">
    <property type="term" value="C:cilium"/>
    <property type="evidence" value="ECO:0007669"/>
    <property type="project" value="TreeGrafter"/>
</dbReference>
<feature type="coiled-coil region" evidence="6">
    <location>
        <begin position="1984"/>
        <end position="2011"/>
    </location>
</feature>
<keyword evidence="11" id="KW-1185">Reference proteome</keyword>
<evidence type="ECO:0000256" key="1">
    <source>
        <dbReference type="ARBA" id="ARBA00004138"/>
    </source>
</evidence>
<feature type="region of interest" description="Disordered" evidence="7">
    <location>
        <begin position="1029"/>
        <end position="1064"/>
    </location>
</feature>
<keyword evidence="4" id="KW-0969">Cilium</keyword>
<dbReference type="InterPro" id="IPR053879">
    <property type="entry name" value="HYDIN_VesB_CFA65-like_Ig"/>
</dbReference>
<name>G0QV59_ICHMU</name>
<dbReference type="OMA" id="DYDEYHY"/>
<dbReference type="Pfam" id="PF26579">
    <property type="entry name" value="Ig_CFAP47"/>
    <property type="match status" value="1"/>
</dbReference>
<dbReference type="PANTHER" id="PTHR45912">
    <property type="entry name" value="CILIA- AND FLAGELLA-ASSOCIATED PROTEIN 47"/>
    <property type="match status" value="1"/>
</dbReference>
<sequence length="2945" mass="339513">MQHQQQTTFLSKENQIKNEPNFQRQQSPIKSNIQSKENDENSSKPFIVTGQKKLNQSQIQCLTNLNPIEVFPSEIHFKNIQINQTYEVILKVRNLTKKVRRIRVFQPTTPYFKADYDLQGPLTAGLAIKITITFETTPPGNYIDTLKIVSEEGFCKEIPLYANMPQAQLIFEPFINLGFVKVQEKKKDKIYFKNEGSIAAKVELKSSDPQDLQIEVNQFMVQPNQEYAAGISFDSPDAGLFKGFISVKTDAQCLQKQVDVTATCVEFSKFIIDNKGNQCTQFDFGTFYFGEERKIEGFLVNNTPNKFNFKSLFRFGLLFSADDITSFQTPNEVGKEQTEKIMSVSPSEGVIESYSKIKLIFTCKSNVALKNQFWAQSYSLQKEDLLPELEDYSYSALFCYEDSKEQPTILHITGRGICPTVKLQKSLIQFGDCSVNAYRDFKFGIENKNNNIPIKICFDKIPYFEISPNNQVIQANSKQFFNARFFPKAVGTFEKNMQIFLINKQYVLSVKMIGKALDIAKKEILKRGIESLPEDFQILDKATTLVDSDNDAKQPPPIDFAYEVGMIENRIDSPQLQLPVVDEPLYVNKPIGNYIPFKNEELEKTFNPDANLGIKKKWHEQPVNHKETREVNQLLEGESLKKIFAGPIHINFGQVYIKSTIIKHFTVRNDLRKAISVRLIVDSDDLAGTYQKMQIVPPSQDAGFEIVLKSFKLGQFRSNVKYIINEKHTFELQVLAEIQVVRLELSKSFVKMQFFDDNHEMFTKETIKLTNNGNAPGKFEWFHTPNKIFTVVPEKGEVPAYSNINLNQQHLQEQQVADKALYNPTNRIEEEKLTLRTFDGLDFQLKCQGIIQEAKCQIQKFNQLDLKQVCVSKTVLRTFFIKNQSKMQAVFAIDEQTTPECVTLSPVKGRIGPDESKEITVTFLCKEEKEIKGEISVLIRGGKILKAPFYAEVIIPQVMIQEEYFDFGNLTTLGNQGIQKMLLVNRSDIPADLILDMRTNQELQGAQEGVECLEVQVDGEDEESILNSVHEEEHQQQEDDKKDNSKNKEIDEEEEEDDIERSINQSSYNSLDSIEAKNNKNKNKLYKLTIFPQSKINFLLKFCPKQIQKYDFYLPLTLSRYGSISSLERRILCKGLHPKFLIDPQICEFKRKIITTPDKCFASSMQIALNNPSRMPMKWKIDTSSLSIDNVFNIIPSNGIVEGNSQVVIDALFNPYTPDKYQKSVPLYILEDDEISEEVPYVEISLKGEAAFPRLVFDRKEIILPAVPLDVQSKCIFRIVNDGYENLNLKYKIIQDIQPINVTINWIEGKNLGITKHRIKVEALFSSKKPLSFTTRVEFIDDLDRIYSINISGTSDNSIFTNYSYFQRNPEAKQQLQVAPEGFIFLKDIENINEESFNHEINRRNMGVPSVASNKSFGFQSIAMGLLDKTIDHIKRWLNYQVLQQPIVHFPQSVIQSHGSQIFELMTFLTGKQNFPFKYQSDQMIKRVERIKKVMHQYECLIQQLKIEGAMLNHIRPEFLLVYTDYLIYVKMLPQQQTQLISQNALRMSNQKFTYLQIDSWITLFYQILKIYFLGRLVPKTFKQLPGIPTEKLNLPPCIDKSNVFSQAEQLVLYWIEIHTEIANPLIRKKLCNIEQDLQDCVFFQYLIQSHVGKSTSKMFQNIKRDCQNQQDQEQNAEKILEVAKNTGINTYFEVQDFTKGQMRELILFNLQMIYILPNYIPKENPIIFSCILGEEIVRTITLSNPTQRTIWYQVRLVGHSDFQLNSEDIFMIEPKKEYSFRVKFVSRVSDMVTARIFFTNRKESNVQTAAIVFDLQSQIKGRISEKIIHINSNLYECNDRHQIQVTNKSITQDGEYEVQIIHIKPEIQHENNSKTKRNPQFKNSNKIQTHDEEIFPSFFCRQYNTQKLRIKKNSSANINILFIPLIMQTQRCYLIFKDPNIGEFQYEIIGTVDSPLMYPEIIKLPLNSQPIYIETTTNIEIQLNVQNEAQKRARKQIEQLMLEKNKEKYQKGDKYALKNIDKINFPGTNLEQQGQFQVEIQPAVSFITIPQSFTIPNIILNQVALIQTNTSSNNNNNTRGSIVKESQNLENTVIDNNNIFGLVRFPLSFYFKNPVKDYKLELTLHNKAKTDIRKYRLEVTSNPKPIKAILEFKIPARQTSTQEIPIINDSEKDWTIKVLFFREPRFINNHLFQASANFSKEFVVKKKSQTNFLLYFKPKWICEAECKLQLQNIITNDLYEYTLKGKGLEPLAENHIVLKCISRQSQIHEIQVQNPYTDKDVTYQVETDLINAQGPPSLKIKAGAKASYNISVTPVLSGQYTGSITFQEQEGIYQWFTVTLNTVGPAAEKVIDIQTSIRQSCATDIEILNPLPHSVVFDVIINGVGLVGNQVFQIESNQAKIYTLLYSPLQAGKNKGSIAFINSILGEKWFDLNLQCDEFQQVKVPILKTELGKNSQYVIKLENPIDKKVKVITKCSNSQNFEVFPQDIVLKPLQQTDIYIKYSPSTLDIIEQAEITFLTSEIGKWSYYFSGTGIPPNKYETRQIHVNINKDYSSSIQFKNPLKESIQIQIYMRAQAESKKVFKMLLKGKKVKEEKIQTQIEALQALNIPFSFIPNEIAKYYCEIVVAMNEKIEWIYPIEGITQLNQQTIIQSFKCKCRESLDEEFSLKLDGINDNLNQNDIFSFELKGIEEHLKTIIEKSINIKISKNQIANANDKLEFQLKFTPLKPFQTTIEFHVLRKTGGKWRYFMSFEATEPEFDDTIIISSSLNKTQSVSFKLTNKSKQFASFTASFTSESDTEFTVFPKSGNLESYGRDGTNFIVSFTPIQYGGTRTAKLIIQTEEMYWSYLVKGKLPKYDPPQPEQSLINDKLEAHLDLRSQGQSNKNYMQNNIKKAKKNNQSKKSFTNYDSNNSTRAQIVNNSQSISYIGGGAEKQENVKNMKNND</sequence>
<dbReference type="InterPro" id="IPR013783">
    <property type="entry name" value="Ig-like_fold"/>
</dbReference>
<dbReference type="Pfam" id="PF22544">
    <property type="entry name" value="HYDIN_VesB_CFA65-like_Ig"/>
    <property type="match status" value="1"/>
</dbReference>
<dbReference type="InterPro" id="IPR058952">
    <property type="entry name" value="Ig_CFAP47"/>
</dbReference>
<dbReference type="Gene3D" id="1.10.418.10">
    <property type="entry name" value="Calponin-like domain"/>
    <property type="match status" value="1"/>
</dbReference>
<dbReference type="EMBL" id="GL983932">
    <property type="protein sequence ID" value="EGR30900.1"/>
    <property type="molecule type" value="Genomic_DNA"/>
</dbReference>
<keyword evidence="6" id="KW-0175">Coiled coil</keyword>
<organism evidence="10 11">
    <name type="scientific">Ichthyophthirius multifiliis</name>
    <name type="common">White spot disease agent</name>
    <name type="synonym">Ich</name>
    <dbReference type="NCBI Taxonomy" id="5932"/>
    <lineage>
        <taxon>Eukaryota</taxon>
        <taxon>Sar</taxon>
        <taxon>Alveolata</taxon>
        <taxon>Ciliophora</taxon>
        <taxon>Intramacronucleata</taxon>
        <taxon>Oligohymenophorea</taxon>
        <taxon>Hymenostomatida</taxon>
        <taxon>Ophryoglenina</taxon>
        <taxon>Ichthyophthirius</taxon>
    </lineage>
</organism>
<feature type="region of interest" description="Disordered" evidence="7">
    <location>
        <begin position="2894"/>
        <end position="2921"/>
    </location>
</feature>
<evidence type="ECO:0000256" key="4">
    <source>
        <dbReference type="ARBA" id="ARBA00023069"/>
    </source>
</evidence>
<feature type="domain" description="MSP" evidence="9">
    <location>
        <begin position="1139"/>
        <end position="1324"/>
    </location>
</feature>
<evidence type="ECO:0000313" key="10">
    <source>
        <dbReference type="EMBL" id="EGR30900.1"/>
    </source>
</evidence>
<gene>
    <name evidence="10" type="ORF">IMG5_121460</name>
</gene>
<feature type="compositionally biased region" description="Acidic residues" evidence="7">
    <location>
        <begin position="1050"/>
        <end position="1059"/>
    </location>
</feature>
<feature type="region of interest" description="Disordered" evidence="7">
    <location>
        <begin position="1"/>
        <end position="44"/>
    </location>
</feature>
<dbReference type="OrthoDB" id="10060824at2759"/>
<dbReference type="InterPro" id="IPR057470">
    <property type="entry name" value="Ig_CFAP65_7th"/>
</dbReference>
<evidence type="ECO:0000256" key="2">
    <source>
        <dbReference type="ARBA" id="ARBA00004496"/>
    </source>
</evidence>
<evidence type="ECO:0000313" key="11">
    <source>
        <dbReference type="Proteomes" id="UP000008983"/>
    </source>
</evidence>
<dbReference type="Proteomes" id="UP000008983">
    <property type="component" value="Unassembled WGS sequence"/>
</dbReference>
<keyword evidence="3" id="KW-0963">Cytoplasm</keyword>
<dbReference type="Pfam" id="PF00307">
    <property type="entry name" value="CH"/>
    <property type="match status" value="1"/>
</dbReference>
<evidence type="ECO:0000256" key="5">
    <source>
        <dbReference type="ARBA" id="ARBA00023273"/>
    </source>
</evidence>
<feature type="coiled-coil region" evidence="6">
    <location>
        <begin position="1660"/>
        <end position="1687"/>
    </location>
</feature>
<dbReference type="RefSeq" id="XP_004032487.1">
    <property type="nucleotide sequence ID" value="XM_004032439.1"/>
</dbReference>
<evidence type="ECO:0000256" key="6">
    <source>
        <dbReference type="SAM" id="Coils"/>
    </source>
</evidence>